<dbReference type="GO" id="GO:0005886">
    <property type="term" value="C:plasma membrane"/>
    <property type="evidence" value="ECO:0007669"/>
    <property type="project" value="UniProtKB-SubCell"/>
</dbReference>
<dbReference type="InterPro" id="IPR036286">
    <property type="entry name" value="LexA/Signal_pep-like_sf"/>
</dbReference>
<keyword evidence="11" id="KW-1185">Reference proteome</keyword>
<proteinExistence type="inferred from homology"/>
<gene>
    <name evidence="10" type="ORF">SAMN04488564_11611</name>
</gene>
<keyword evidence="7" id="KW-0812">Transmembrane</keyword>
<feature type="transmembrane region" description="Helical" evidence="7">
    <location>
        <begin position="76"/>
        <end position="99"/>
    </location>
</feature>
<dbReference type="Gene3D" id="2.10.109.10">
    <property type="entry name" value="Umud Fragment, subunit A"/>
    <property type="match status" value="1"/>
</dbReference>
<dbReference type="EMBL" id="FOYL01000016">
    <property type="protein sequence ID" value="SFR28904.1"/>
    <property type="molecule type" value="Genomic_DNA"/>
</dbReference>
<dbReference type="InterPro" id="IPR019533">
    <property type="entry name" value="Peptidase_S26"/>
</dbReference>
<evidence type="ECO:0000256" key="7">
    <source>
        <dbReference type="RuleBase" id="RU362042"/>
    </source>
</evidence>
<feature type="domain" description="Peptidase S26" evidence="9">
    <location>
        <begin position="74"/>
        <end position="271"/>
    </location>
</feature>
<dbReference type="AlphaFoldDB" id="A0A1I6FG89"/>
<evidence type="ECO:0000256" key="2">
    <source>
        <dbReference type="ARBA" id="ARBA00004401"/>
    </source>
</evidence>
<dbReference type="PROSITE" id="PS00761">
    <property type="entry name" value="SPASE_I_3"/>
    <property type="match status" value="1"/>
</dbReference>
<feature type="region of interest" description="Disordered" evidence="8">
    <location>
        <begin position="235"/>
        <end position="259"/>
    </location>
</feature>
<evidence type="ECO:0000256" key="4">
    <source>
        <dbReference type="ARBA" id="ARBA00013208"/>
    </source>
</evidence>
<accession>A0A1I6FG89</accession>
<keyword evidence="5 7" id="KW-0378">Hydrolase</keyword>
<keyword evidence="7" id="KW-0472">Membrane</keyword>
<comment type="subcellular location">
    <subcellularLocation>
        <location evidence="2">Cell membrane</location>
        <topology evidence="2">Single-pass type II membrane protein</topology>
    </subcellularLocation>
    <subcellularLocation>
        <location evidence="7">Membrane</location>
        <topology evidence="7">Single-pass type II membrane protein</topology>
    </subcellularLocation>
</comment>
<feature type="region of interest" description="Disordered" evidence="8">
    <location>
        <begin position="1"/>
        <end position="64"/>
    </location>
</feature>
<protein>
    <recommendedName>
        <fullName evidence="4 7">Signal peptidase I</fullName>
        <ecNumber evidence="4 7">3.4.21.89</ecNumber>
    </recommendedName>
</protein>
<evidence type="ECO:0000256" key="5">
    <source>
        <dbReference type="ARBA" id="ARBA00022801"/>
    </source>
</evidence>
<evidence type="ECO:0000313" key="11">
    <source>
        <dbReference type="Proteomes" id="UP000198583"/>
    </source>
</evidence>
<dbReference type="InterPro" id="IPR000223">
    <property type="entry name" value="Pept_S26A_signal_pept_1"/>
</dbReference>
<feature type="compositionally biased region" description="Polar residues" evidence="8">
    <location>
        <begin position="8"/>
        <end position="18"/>
    </location>
</feature>
<dbReference type="SUPFAM" id="SSF51306">
    <property type="entry name" value="LexA/Signal peptidase"/>
    <property type="match status" value="1"/>
</dbReference>
<dbReference type="GO" id="GO:0006465">
    <property type="term" value="P:signal peptide processing"/>
    <property type="evidence" value="ECO:0007669"/>
    <property type="project" value="InterPro"/>
</dbReference>
<dbReference type="NCBIfam" id="TIGR02227">
    <property type="entry name" value="sigpep_I_bact"/>
    <property type="match status" value="1"/>
</dbReference>
<comment type="similarity">
    <text evidence="3 7">Belongs to the peptidase S26 family.</text>
</comment>
<dbReference type="PANTHER" id="PTHR43390">
    <property type="entry name" value="SIGNAL PEPTIDASE I"/>
    <property type="match status" value="1"/>
</dbReference>
<feature type="active site" evidence="6">
    <location>
        <position position="179"/>
    </location>
</feature>
<evidence type="ECO:0000259" key="9">
    <source>
        <dbReference type="Pfam" id="PF10502"/>
    </source>
</evidence>
<name>A0A1I6FG89_9PSEU</name>
<evidence type="ECO:0000256" key="1">
    <source>
        <dbReference type="ARBA" id="ARBA00000677"/>
    </source>
</evidence>
<dbReference type="PANTHER" id="PTHR43390:SF1">
    <property type="entry name" value="CHLOROPLAST PROCESSING PEPTIDASE"/>
    <property type="match status" value="1"/>
</dbReference>
<feature type="active site" evidence="6">
    <location>
        <position position="104"/>
    </location>
</feature>
<comment type="catalytic activity">
    <reaction evidence="1 7">
        <text>Cleavage of hydrophobic, N-terminal signal or leader sequences from secreted and periplasmic proteins.</text>
        <dbReference type="EC" id="3.4.21.89"/>
    </reaction>
</comment>
<dbReference type="InterPro" id="IPR019758">
    <property type="entry name" value="Pept_S26A_signal_pept_1_CS"/>
</dbReference>
<dbReference type="GO" id="GO:0009003">
    <property type="term" value="F:signal peptidase activity"/>
    <property type="evidence" value="ECO:0007669"/>
    <property type="project" value="UniProtKB-EC"/>
</dbReference>
<dbReference type="CDD" id="cd06530">
    <property type="entry name" value="S26_SPase_I"/>
    <property type="match status" value="1"/>
</dbReference>
<feature type="compositionally biased region" description="Low complexity" evidence="8">
    <location>
        <begin position="28"/>
        <end position="42"/>
    </location>
</feature>
<dbReference type="Proteomes" id="UP000198583">
    <property type="component" value="Unassembled WGS sequence"/>
</dbReference>
<keyword evidence="7" id="KW-0645">Protease</keyword>
<dbReference type="EC" id="3.4.21.89" evidence="4 7"/>
<dbReference type="PRINTS" id="PR00727">
    <property type="entry name" value="LEADERPTASE"/>
</dbReference>
<evidence type="ECO:0000313" key="10">
    <source>
        <dbReference type="EMBL" id="SFR28904.1"/>
    </source>
</evidence>
<sequence length="290" mass="31390">MSHRVNDDSSSTWETTPPTGDGPAEPTSRFSTSGSRASSSSSYEDRSPRSSAYEDDPAPRFSKKKTKKKQPFWKELLVIFSVALLLTVVIQTFVARVFVIPSASMETTLHGCTGCVNDKVLVEKITYLFNDPRPGDVIVFRGPPNWTGGKEPPNFVVGTLQDLGSMVNLSEPSGTDFIKRVIAVGGQTVECCDDEGRVLVDGKPLDEPYLNFGGGPRQQDSFEKVTVPAGKLWVMGDNRNNSSDSRKHGDPTPADGAIPIDNVVGKARVIVIPVGRWGSISDYNPQTGGK</sequence>
<dbReference type="RefSeq" id="WP_245822621.1">
    <property type="nucleotide sequence ID" value="NZ_FOYL01000016.1"/>
</dbReference>
<dbReference type="STRING" id="84724.SAMN04488564_11611"/>
<evidence type="ECO:0000256" key="6">
    <source>
        <dbReference type="PIRSR" id="PIRSR600223-1"/>
    </source>
</evidence>
<evidence type="ECO:0000256" key="3">
    <source>
        <dbReference type="ARBA" id="ARBA00009370"/>
    </source>
</evidence>
<evidence type="ECO:0000256" key="8">
    <source>
        <dbReference type="SAM" id="MobiDB-lite"/>
    </source>
</evidence>
<dbReference type="GO" id="GO:0004252">
    <property type="term" value="F:serine-type endopeptidase activity"/>
    <property type="evidence" value="ECO:0007669"/>
    <property type="project" value="InterPro"/>
</dbReference>
<reference evidence="11" key="1">
    <citation type="submission" date="2016-10" db="EMBL/GenBank/DDBJ databases">
        <authorList>
            <person name="Varghese N."/>
            <person name="Submissions S."/>
        </authorList>
    </citation>
    <scope>NUCLEOTIDE SEQUENCE [LARGE SCALE GENOMIC DNA]</scope>
    <source>
        <strain evidence="11">DSM 44232</strain>
    </source>
</reference>
<keyword evidence="7" id="KW-1133">Transmembrane helix</keyword>
<organism evidence="10 11">
    <name type="scientific">Lentzea waywayandensis</name>
    <dbReference type="NCBI Taxonomy" id="84724"/>
    <lineage>
        <taxon>Bacteria</taxon>
        <taxon>Bacillati</taxon>
        <taxon>Actinomycetota</taxon>
        <taxon>Actinomycetes</taxon>
        <taxon>Pseudonocardiales</taxon>
        <taxon>Pseudonocardiaceae</taxon>
        <taxon>Lentzea</taxon>
    </lineage>
</organism>
<dbReference type="Pfam" id="PF10502">
    <property type="entry name" value="Peptidase_S26"/>
    <property type="match status" value="1"/>
</dbReference>